<feature type="region of interest" description="Disordered" evidence="1">
    <location>
        <begin position="85"/>
        <end position="110"/>
    </location>
</feature>
<gene>
    <name evidence="3" type="ORF">POTOM_044002</name>
</gene>
<feature type="signal peptide" evidence="2">
    <location>
        <begin position="1"/>
        <end position="24"/>
    </location>
</feature>
<evidence type="ECO:0000313" key="4">
    <source>
        <dbReference type="Proteomes" id="UP000886885"/>
    </source>
</evidence>
<protein>
    <submittedName>
        <fullName evidence="3">Uncharacterized protein</fullName>
    </submittedName>
</protein>
<evidence type="ECO:0000256" key="1">
    <source>
        <dbReference type="SAM" id="MobiDB-lite"/>
    </source>
</evidence>
<proteinExistence type="predicted"/>
<dbReference type="AlphaFoldDB" id="A0A8X7YVA2"/>
<dbReference type="OrthoDB" id="10587750at2759"/>
<name>A0A8X7YVA2_POPTO</name>
<evidence type="ECO:0000256" key="2">
    <source>
        <dbReference type="SAM" id="SignalP"/>
    </source>
</evidence>
<reference evidence="3" key="1">
    <citation type="journal article" date="2020" name="bioRxiv">
        <title>Hybrid origin of Populus tomentosa Carr. identified through genome sequencing and phylogenomic analysis.</title>
        <authorList>
            <person name="An X."/>
            <person name="Gao K."/>
            <person name="Chen Z."/>
            <person name="Li J."/>
            <person name="Yang X."/>
            <person name="Yang X."/>
            <person name="Zhou J."/>
            <person name="Guo T."/>
            <person name="Zhao T."/>
            <person name="Huang S."/>
            <person name="Miao D."/>
            <person name="Khan W.U."/>
            <person name="Rao P."/>
            <person name="Ye M."/>
            <person name="Lei B."/>
            <person name="Liao W."/>
            <person name="Wang J."/>
            <person name="Ji L."/>
            <person name="Li Y."/>
            <person name="Guo B."/>
            <person name="Mustafa N.S."/>
            <person name="Li S."/>
            <person name="Yun Q."/>
            <person name="Keller S.R."/>
            <person name="Mao J."/>
            <person name="Zhang R."/>
            <person name="Strauss S.H."/>
        </authorList>
    </citation>
    <scope>NUCLEOTIDE SEQUENCE</scope>
    <source>
        <strain evidence="3">GM15</strain>
        <tissue evidence="3">Leaf</tissue>
    </source>
</reference>
<dbReference type="EMBL" id="JAAWWB010000025">
    <property type="protein sequence ID" value="KAG6751795.1"/>
    <property type="molecule type" value="Genomic_DNA"/>
</dbReference>
<dbReference type="Proteomes" id="UP000886885">
    <property type="component" value="Chromosome 13A"/>
</dbReference>
<evidence type="ECO:0000313" key="3">
    <source>
        <dbReference type="EMBL" id="KAG6751795.1"/>
    </source>
</evidence>
<organism evidence="3 4">
    <name type="scientific">Populus tomentosa</name>
    <name type="common">Chinese white poplar</name>
    <dbReference type="NCBI Taxonomy" id="118781"/>
    <lineage>
        <taxon>Eukaryota</taxon>
        <taxon>Viridiplantae</taxon>
        <taxon>Streptophyta</taxon>
        <taxon>Embryophyta</taxon>
        <taxon>Tracheophyta</taxon>
        <taxon>Spermatophyta</taxon>
        <taxon>Magnoliopsida</taxon>
        <taxon>eudicotyledons</taxon>
        <taxon>Gunneridae</taxon>
        <taxon>Pentapetalae</taxon>
        <taxon>rosids</taxon>
        <taxon>fabids</taxon>
        <taxon>Malpighiales</taxon>
        <taxon>Salicaceae</taxon>
        <taxon>Saliceae</taxon>
        <taxon>Populus</taxon>
    </lineage>
</organism>
<keyword evidence="2" id="KW-0732">Signal</keyword>
<comment type="caution">
    <text evidence="3">The sequence shown here is derived from an EMBL/GenBank/DDBJ whole genome shotgun (WGS) entry which is preliminary data.</text>
</comment>
<accession>A0A8X7YVA2</accession>
<feature type="chain" id="PRO_5036489542" evidence="2">
    <location>
        <begin position="25"/>
        <end position="110"/>
    </location>
</feature>
<keyword evidence="4" id="KW-1185">Reference proteome</keyword>
<sequence>MQVLSSILLAILLLFGAFGPGARTCYAVRYLNEMEHSRIGLRAFEKRDIPAAFGTGARTCYAVRYLNKMEHSRMGLRAFEKRRIPARVGNPAPDPNTMNSQATPPPGAIS</sequence>